<keyword evidence="2" id="KW-0678">Repressor</keyword>
<keyword evidence="2" id="KW-0092">Biotin</keyword>
<sequence length="321" mass="34809">MSIKTELLAELAAHPGECLSGEALGERLHCTRAAVWKGIRALREEGYTILAGTNRGYVLTDLSSRLNADGIRSRLKKRDVPVTVLEVTASTNRAAKQAALSEGAPHGTVIAALCQTEGAGRRGRRFYSPAESGIYFSVVLRPEKGVQDSLLLTTAAAVAVYRAVKELFGKELSIKWMNDLYDGGKKVGGILTEAISDFETGTLEFVVVGIGLNLYEPQNGFPKELEGRAAAILERGQEADRNLLIASAVNALLEEACRDEISPVYRQQNIVPGHRVRVVTSHRDYVADAVGILPDGRLEVRDERGKAEFLAFGDVSILFDS</sequence>
<name>A0A9D2MRY5_9FIRM</name>
<keyword evidence="2" id="KW-0238">DNA-binding</keyword>
<dbReference type="AlphaFoldDB" id="A0A9D2MRY5"/>
<dbReference type="GO" id="GO:0009249">
    <property type="term" value="P:protein lipoylation"/>
    <property type="evidence" value="ECO:0007669"/>
    <property type="project" value="UniProtKB-ARBA"/>
</dbReference>
<evidence type="ECO:0000256" key="1">
    <source>
        <dbReference type="ARBA" id="ARBA00022598"/>
    </source>
</evidence>
<dbReference type="EMBL" id="DWXE01000018">
    <property type="protein sequence ID" value="HJB90900.1"/>
    <property type="molecule type" value="Genomic_DNA"/>
</dbReference>
<reference evidence="4" key="1">
    <citation type="journal article" date="2021" name="PeerJ">
        <title>Extensive microbial diversity within the chicken gut microbiome revealed by metagenomics and culture.</title>
        <authorList>
            <person name="Gilroy R."/>
            <person name="Ravi A."/>
            <person name="Getino M."/>
            <person name="Pursley I."/>
            <person name="Horton D.L."/>
            <person name="Alikhan N.F."/>
            <person name="Baker D."/>
            <person name="Gharbi K."/>
            <person name="Hall N."/>
            <person name="Watson M."/>
            <person name="Adriaenssens E.M."/>
            <person name="Foster-Nyarko E."/>
            <person name="Jarju S."/>
            <person name="Secka A."/>
            <person name="Antonio M."/>
            <person name="Oren A."/>
            <person name="Chaudhuri R.R."/>
            <person name="La Ragione R."/>
            <person name="Hildebrand F."/>
            <person name="Pallen M.J."/>
        </authorList>
    </citation>
    <scope>NUCLEOTIDE SEQUENCE</scope>
    <source>
        <strain evidence="4">USAMLcec3-2134</strain>
    </source>
</reference>
<feature type="binding site" evidence="2">
    <location>
        <position position="186"/>
    </location>
    <ligand>
        <name>biotin</name>
        <dbReference type="ChEBI" id="CHEBI:57586"/>
    </ligand>
</feature>
<feature type="domain" description="BPL/LPL catalytic" evidence="3">
    <location>
        <begin position="67"/>
        <end position="260"/>
    </location>
</feature>
<dbReference type="InterPro" id="IPR004408">
    <property type="entry name" value="Biotin_CoA_COase_ligase"/>
</dbReference>
<dbReference type="GO" id="GO:0003677">
    <property type="term" value="F:DNA binding"/>
    <property type="evidence" value="ECO:0007669"/>
    <property type="project" value="UniProtKB-UniRule"/>
</dbReference>
<reference evidence="4" key="2">
    <citation type="submission" date="2021-04" db="EMBL/GenBank/DDBJ databases">
        <authorList>
            <person name="Gilroy R."/>
        </authorList>
    </citation>
    <scope>NUCLEOTIDE SEQUENCE</scope>
    <source>
        <strain evidence="4">USAMLcec3-2134</strain>
    </source>
</reference>
<feature type="DNA-binding region" description="H-T-H motif" evidence="2">
    <location>
        <begin position="21"/>
        <end position="40"/>
    </location>
</feature>
<dbReference type="GO" id="GO:0006355">
    <property type="term" value="P:regulation of DNA-templated transcription"/>
    <property type="evidence" value="ECO:0007669"/>
    <property type="project" value="UniProtKB-UniRule"/>
</dbReference>
<evidence type="ECO:0000313" key="4">
    <source>
        <dbReference type="EMBL" id="HJB90900.1"/>
    </source>
</evidence>
<dbReference type="InterPro" id="IPR004143">
    <property type="entry name" value="BPL_LPL_catalytic"/>
</dbReference>
<comment type="function">
    <text evidence="2">Acts both as a biotin--[acetyl-CoA-carboxylase] ligase and a repressor.</text>
</comment>
<organism evidence="4 5">
    <name type="scientific">Candidatus Eisenbergiella merdigallinarum</name>
    <dbReference type="NCBI Taxonomy" id="2838552"/>
    <lineage>
        <taxon>Bacteria</taxon>
        <taxon>Bacillati</taxon>
        <taxon>Bacillota</taxon>
        <taxon>Clostridia</taxon>
        <taxon>Lachnospirales</taxon>
        <taxon>Lachnospiraceae</taxon>
        <taxon>Eisenbergiella</taxon>
    </lineage>
</organism>
<dbReference type="SUPFAM" id="SSF46785">
    <property type="entry name" value="Winged helix' DNA-binding domain"/>
    <property type="match status" value="1"/>
</dbReference>
<dbReference type="Pfam" id="PF08279">
    <property type="entry name" value="HTH_11"/>
    <property type="match status" value="1"/>
</dbReference>
<dbReference type="EC" id="6.3.4.15" evidence="2"/>
<evidence type="ECO:0000259" key="3">
    <source>
        <dbReference type="PROSITE" id="PS51733"/>
    </source>
</evidence>
<keyword evidence="2" id="KW-0067">ATP-binding</keyword>
<keyword evidence="1 2" id="KW-0436">Ligase</keyword>
<keyword evidence="2" id="KW-0804">Transcription</keyword>
<dbReference type="Gene3D" id="2.30.30.100">
    <property type="match status" value="1"/>
</dbReference>
<dbReference type="Pfam" id="PF03099">
    <property type="entry name" value="BPL_LplA_LipB"/>
    <property type="match status" value="1"/>
</dbReference>
<dbReference type="InterPro" id="IPR036390">
    <property type="entry name" value="WH_DNA-bd_sf"/>
</dbReference>
<feature type="binding site" evidence="2">
    <location>
        <begin position="90"/>
        <end position="92"/>
    </location>
    <ligand>
        <name>biotin</name>
        <dbReference type="ChEBI" id="CHEBI:57586"/>
    </ligand>
</feature>
<keyword evidence="2" id="KW-0547">Nucleotide-binding</keyword>
<dbReference type="SUPFAM" id="SSF55681">
    <property type="entry name" value="Class II aaRS and biotin synthetases"/>
    <property type="match status" value="1"/>
</dbReference>
<protein>
    <recommendedName>
        <fullName evidence="2">Bifunctional ligase/repressor BirA</fullName>
    </recommendedName>
    <alternativeName>
        <fullName evidence="2">Biotin--[acetyl-CoA-carboxylase] ligase</fullName>
        <ecNumber evidence="2">6.3.4.15</ecNumber>
    </alternativeName>
    <alternativeName>
        <fullName evidence="2">Biotin--protein ligase</fullName>
    </alternativeName>
    <alternativeName>
        <fullName evidence="2">Biotin-[acetyl-CoA carboxylase] synthetase</fullName>
    </alternativeName>
</protein>
<dbReference type="GO" id="GO:0004077">
    <property type="term" value="F:biotin--[biotin carboxyl-carrier protein] ligase activity"/>
    <property type="evidence" value="ECO:0007669"/>
    <property type="project" value="UniProtKB-UniRule"/>
</dbReference>
<dbReference type="NCBIfam" id="TIGR00121">
    <property type="entry name" value="birA_ligase"/>
    <property type="match status" value="1"/>
</dbReference>
<dbReference type="GO" id="GO:0005737">
    <property type="term" value="C:cytoplasm"/>
    <property type="evidence" value="ECO:0007669"/>
    <property type="project" value="TreeGrafter"/>
</dbReference>
<dbReference type="CDD" id="cd16442">
    <property type="entry name" value="BPL"/>
    <property type="match status" value="1"/>
</dbReference>
<dbReference type="Gene3D" id="1.10.10.10">
    <property type="entry name" value="Winged helix-like DNA-binding domain superfamily/Winged helix DNA-binding domain"/>
    <property type="match status" value="1"/>
</dbReference>
<keyword evidence="2" id="KW-0805">Transcription regulation</keyword>
<dbReference type="PROSITE" id="PS51733">
    <property type="entry name" value="BPL_LPL_CATALYTIC"/>
    <property type="match status" value="1"/>
</dbReference>
<dbReference type="InterPro" id="IPR013196">
    <property type="entry name" value="HTH_11"/>
</dbReference>
<feature type="binding site" evidence="2">
    <location>
        <position position="115"/>
    </location>
    <ligand>
        <name>biotin</name>
        <dbReference type="ChEBI" id="CHEBI:57586"/>
    </ligand>
</feature>
<dbReference type="InterPro" id="IPR045864">
    <property type="entry name" value="aa-tRNA-synth_II/BPL/LPL"/>
</dbReference>
<proteinExistence type="inferred from homology"/>
<dbReference type="InterPro" id="IPR036388">
    <property type="entry name" value="WH-like_DNA-bd_sf"/>
</dbReference>
<accession>A0A9D2MRY5</accession>
<comment type="caution">
    <text evidence="2">Lacks conserved residue(s) required for the propagation of feature annotation.</text>
</comment>
<evidence type="ECO:0000313" key="5">
    <source>
        <dbReference type="Proteomes" id="UP000886883"/>
    </source>
</evidence>
<dbReference type="GO" id="GO:0016740">
    <property type="term" value="F:transferase activity"/>
    <property type="evidence" value="ECO:0007669"/>
    <property type="project" value="UniProtKB-ARBA"/>
</dbReference>
<comment type="catalytic activity">
    <reaction evidence="2">
        <text>biotin + L-lysyl-[protein] + ATP = N(6)-biotinyl-L-lysyl-[protein] + AMP + diphosphate + H(+)</text>
        <dbReference type="Rhea" id="RHEA:11756"/>
        <dbReference type="Rhea" id="RHEA-COMP:9752"/>
        <dbReference type="Rhea" id="RHEA-COMP:10505"/>
        <dbReference type="ChEBI" id="CHEBI:15378"/>
        <dbReference type="ChEBI" id="CHEBI:29969"/>
        <dbReference type="ChEBI" id="CHEBI:30616"/>
        <dbReference type="ChEBI" id="CHEBI:33019"/>
        <dbReference type="ChEBI" id="CHEBI:57586"/>
        <dbReference type="ChEBI" id="CHEBI:83144"/>
        <dbReference type="ChEBI" id="CHEBI:456215"/>
        <dbReference type="EC" id="6.3.4.15"/>
    </reaction>
</comment>
<comment type="similarity">
    <text evidence="2">Belongs to the biotin--protein ligase family.</text>
</comment>
<dbReference type="InterPro" id="IPR030855">
    <property type="entry name" value="Bifunct_BirA"/>
</dbReference>
<gene>
    <name evidence="2" type="primary">birA</name>
    <name evidence="4" type="ORF">H9763_05455</name>
</gene>
<evidence type="ECO:0000256" key="2">
    <source>
        <dbReference type="HAMAP-Rule" id="MF_00978"/>
    </source>
</evidence>
<dbReference type="GO" id="GO:0005524">
    <property type="term" value="F:ATP binding"/>
    <property type="evidence" value="ECO:0007669"/>
    <property type="project" value="UniProtKB-UniRule"/>
</dbReference>
<dbReference type="HAMAP" id="MF_00978">
    <property type="entry name" value="Bifunct_BirA"/>
    <property type="match status" value="1"/>
</dbReference>
<dbReference type="Gene3D" id="3.30.930.10">
    <property type="entry name" value="Bira Bifunctional Protein, Domain 2"/>
    <property type="match status" value="1"/>
</dbReference>
<dbReference type="PANTHER" id="PTHR12835:SF5">
    <property type="entry name" value="BIOTIN--PROTEIN LIGASE"/>
    <property type="match status" value="1"/>
</dbReference>
<comment type="caution">
    <text evidence="4">The sequence shown here is derived from an EMBL/GenBank/DDBJ whole genome shotgun (WGS) entry which is preliminary data.</text>
</comment>
<dbReference type="PANTHER" id="PTHR12835">
    <property type="entry name" value="BIOTIN PROTEIN LIGASE"/>
    <property type="match status" value="1"/>
</dbReference>
<dbReference type="Proteomes" id="UP000886883">
    <property type="component" value="Unassembled WGS sequence"/>
</dbReference>